<proteinExistence type="predicted"/>
<organism evidence="1 2">
    <name type="scientific">Heterorhabditis bacteriophora</name>
    <name type="common">Entomopathogenic nematode worm</name>
    <dbReference type="NCBI Taxonomy" id="37862"/>
    <lineage>
        <taxon>Eukaryota</taxon>
        <taxon>Metazoa</taxon>
        <taxon>Ecdysozoa</taxon>
        <taxon>Nematoda</taxon>
        <taxon>Chromadorea</taxon>
        <taxon>Rhabditida</taxon>
        <taxon>Rhabditina</taxon>
        <taxon>Rhabditomorpha</taxon>
        <taxon>Strongyloidea</taxon>
        <taxon>Heterorhabditidae</taxon>
        <taxon>Heterorhabditis</taxon>
    </lineage>
</organism>
<evidence type="ECO:0000313" key="1">
    <source>
        <dbReference type="Proteomes" id="UP000095283"/>
    </source>
</evidence>
<name>A0A1I7XBA2_HETBA</name>
<keyword evidence="1" id="KW-1185">Reference proteome</keyword>
<dbReference type="Proteomes" id="UP000095283">
    <property type="component" value="Unplaced"/>
</dbReference>
<dbReference type="AlphaFoldDB" id="A0A1I7XBA2"/>
<dbReference type="WBParaSite" id="Hba_14724">
    <property type="protein sequence ID" value="Hba_14724"/>
    <property type="gene ID" value="Hba_14724"/>
</dbReference>
<protein>
    <submittedName>
        <fullName evidence="2">Uncharacterized protein</fullName>
    </submittedName>
</protein>
<evidence type="ECO:0000313" key="2">
    <source>
        <dbReference type="WBParaSite" id="Hba_14724"/>
    </source>
</evidence>
<sequence length="88" mass="10498">MHWHEQREKKAALAKKLCVMRMKFGRVEDRPSSGRSRSVSTSRVRKLSRRGSFEITTAYWERRSFLIVWVEEPHQVDSSGFRRQKCQS</sequence>
<accession>A0A1I7XBA2</accession>
<reference evidence="2" key="1">
    <citation type="submission" date="2016-11" db="UniProtKB">
        <authorList>
            <consortium name="WormBaseParasite"/>
        </authorList>
    </citation>
    <scope>IDENTIFICATION</scope>
</reference>